<feature type="domain" description="Glycosyltransferase subfamily 4-like N-terminal" evidence="3">
    <location>
        <begin position="14"/>
        <end position="170"/>
    </location>
</feature>
<dbReference type="Gene3D" id="3.40.50.2000">
    <property type="entry name" value="Glycogen Phosphorylase B"/>
    <property type="match status" value="2"/>
</dbReference>
<comment type="caution">
    <text evidence="4">The sequence shown here is derived from an EMBL/GenBank/DDBJ whole genome shotgun (WGS) entry which is preliminary data.</text>
</comment>
<name>A0ABU1JDC8_9MICC</name>
<dbReference type="EMBL" id="JAVDQF010000001">
    <property type="protein sequence ID" value="MDR6269402.1"/>
    <property type="molecule type" value="Genomic_DNA"/>
</dbReference>
<reference evidence="4 5" key="1">
    <citation type="submission" date="2023-07" db="EMBL/GenBank/DDBJ databases">
        <title>Sequencing the genomes of 1000 actinobacteria strains.</title>
        <authorList>
            <person name="Klenk H.-P."/>
        </authorList>
    </citation>
    <scope>NUCLEOTIDE SEQUENCE [LARGE SCALE GENOMIC DNA]</scope>
    <source>
        <strain evidence="4 5">DSM 14555</strain>
    </source>
</reference>
<sequence>MKPTIVHLSGADHGGAERQLLALLKTALSGAGNDYRHEVVLVREGPLAADFAALVPTTVLAKGRPLDFRFLRELRSALQRAQPAIVHSWAPTPNLWGPIVAKSLTGRSRPKTVLAEVGLDEWKGRLLKLADRLSYRCADLVVGCAQAVTRAAIRRGAAAARTDTVYLGVQLPPWPERAPIRGRVQLLGRVDFRKGHRLLLEIWPEVKAAFPAAELVLAGPAASAEELELRADLLDQIGRNPVLADSVRMIDRVDPAEYLAQAEVLVVPSTSEGLPNVILEAFSHRVPVIATDVGGIGELVRDGHSGWLVPAGDRDAFRDALLAALADRRLAQDRADAGRARVAEMDLAASLAHWEEIYARLLEPAR</sequence>
<dbReference type="Pfam" id="PF13692">
    <property type="entry name" value="Glyco_trans_1_4"/>
    <property type="match status" value="1"/>
</dbReference>
<proteinExistence type="predicted"/>
<keyword evidence="5" id="KW-1185">Reference proteome</keyword>
<dbReference type="RefSeq" id="WP_309797702.1">
    <property type="nucleotide sequence ID" value="NZ_BAAAHY010000005.1"/>
</dbReference>
<evidence type="ECO:0000256" key="1">
    <source>
        <dbReference type="ARBA" id="ARBA00022676"/>
    </source>
</evidence>
<accession>A0ABU1JDC8</accession>
<dbReference type="PANTHER" id="PTHR12526">
    <property type="entry name" value="GLYCOSYLTRANSFERASE"/>
    <property type="match status" value="1"/>
</dbReference>
<dbReference type="SUPFAM" id="SSF53756">
    <property type="entry name" value="UDP-Glycosyltransferase/glycogen phosphorylase"/>
    <property type="match status" value="1"/>
</dbReference>
<keyword evidence="1" id="KW-0328">Glycosyltransferase</keyword>
<keyword evidence="2" id="KW-0808">Transferase</keyword>
<dbReference type="Pfam" id="PF13439">
    <property type="entry name" value="Glyco_transf_4"/>
    <property type="match status" value="1"/>
</dbReference>
<evidence type="ECO:0000313" key="5">
    <source>
        <dbReference type="Proteomes" id="UP001185069"/>
    </source>
</evidence>
<dbReference type="Proteomes" id="UP001185069">
    <property type="component" value="Unassembled WGS sequence"/>
</dbReference>
<gene>
    <name evidence="4" type="ORF">JOE69_001640</name>
</gene>
<organism evidence="4 5">
    <name type="scientific">Arthrobacter russicus</name>
    <dbReference type="NCBI Taxonomy" id="172040"/>
    <lineage>
        <taxon>Bacteria</taxon>
        <taxon>Bacillati</taxon>
        <taxon>Actinomycetota</taxon>
        <taxon>Actinomycetes</taxon>
        <taxon>Micrococcales</taxon>
        <taxon>Micrococcaceae</taxon>
        <taxon>Arthrobacter</taxon>
    </lineage>
</organism>
<evidence type="ECO:0000259" key="3">
    <source>
        <dbReference type="Pfam" id="PF13439"/>
    </source>
</evidence>
<evidence type="ECO:0000313" key="4">
    <source>
        <dbReference type="EMBL" id="MDR6269402.1"/>
    </source>
</evidence>
<protein>
    <submittedName>
        <fullName evidence="4">Glycosyltransferase involved in cell wall biosynthesis</fullName>
    </submittedName>
</protein>
<dbReference type="InterPro" id="IPR028098">
    <property type="entry name" value="Glyco_trans_4-like_N"/>
</dbReference>
<evidence type="ECO:0000256" key="2">
    <source>
        <dbReference type="ARBA" id="ARBA00022679"/>
    </source>
</evidence>